<evidence type="ECO:0000313" key="1">
    <source>
        <dbReference type="EMBL" id="SFD29005.1"/>
    </source>
</evidence>
<dbReference type="InterPro" id="IPR037883">
    <property type="entry name" value="Knr4/Smi1-like_sf"/>
</dbReference>
<protein>
    <recommendedName>
        <fullName evidence="3">SMI1/KNR4 family protein</fullName>
    </recommendedName>
</protein>
<dbReference type="EMBL" id="FOLW01000012">
    <property type="protein sequence ID" value="SFD29005.1"/>
    <property type="molecule type" value="Genomic_DNA"/>
</dbReference>
<proteinExistence type="predicted"/>
<sequence>MINQELINYLHSAYPELLIDINYIKGYSVDEIKKIERLYDIKVKGQLYDFLLCMGRCSGGFFGDDPLMFYRQNNGVRSHILFQYSFCEDLCSLQQWELVKQKPFIFSFESETQYFFLLTDSDNVDLVYHYDENQEMIKSTNKTFYEYLRHSVSTDTRHYIKNMAFDYSGELIIV</sequence>
<gene>
    <name evidence="1" type="ORF">SAMN02745723_11230</name>
</gene>
<dbReference type="AlphaFoldDB" id="A0AAJ5BIB5"/>
<name>A0AAJ5BIB5_9GAMM</name>
<reference evidence="1 2" key="1">
    <citation type="submission" date="2016-10" db="EMBL/GenBank/DDBJ databases">
        <authorList>
            <person name="Varghese N."/>
            <person name="Submissions S."/>
        </authorList>
    </citation>
    <scope>NUCLEOTIDE SEQUENCE [LARGE SCALE GENOMIC DNA]</scope>
    <source>
        <strain evidence="1 2">DSM 5563</strain>
    </source>
</reference>
<evidence type="ECO:0008006" key="3">
    <source>
        <dbReference type="Google" id="ProtNLM"/>
    </source>
</evidence>
<comment type="caution">
    <text evidence="1">The sequence shown here is derived from an EMBL/GenBank/DDBJ whole genome shotgun (WGS) entry which is preliminary data.</text>
</comment>
<organism evidence="1 2">
    <name type="scientific">Pragia fontium DSM 5563 = ATCC 49100</name>
    <dbReference type="NCBI Taxonomy" id="1122977"/>
    <lineage>
        <taxon>Bacteria</taxon>
        <taxon>Pseudomonadati</taxon>
        <taxon>Pseudomonadota</taxon>
        <taxon>Gammaproteobacteria</taxon>
        <taxon>Enterobacterales</taxon>
        <taxon>Budviciaceae</taxon>
        <taxon>Pragia</taxon>
    </lineage>
</organism>
<dbReference type="Proteomes" id="UP000226420">
    <property type="component" value="Unassembled WGS sequence"/>
</dbReference>
<accession>A0AAJ5BIB5</accession>
<dbReference type="RefSeq" id="WP_232036573.1">
    <property type="nucleotide sequence ID" value="NZ_FOLW01000012.1"/>
</dbReference>
<evidence type="ECO:0000313" key="2">
    <source>
        <dbReference type="Proteomes" id="UP000226420"/>
    </source>
</evidence>
<dbReference type="SUPFAM" id="SSF160631">
    <property type="entry name" value="SMI1/KNR4-like"/>
    <property type="match status" value="1"/>
</dbReference>
<dbReference type="Gene3D" id="3.40.1580.10">
    <property type="entry name" value="SMI1/KNR4-like"/>
    <property type="match status" value="1"/>
</dbReference>